<sequence>MMNSSARWLSSRIALIWASLPLATSIWRRWLTRRRGCGKTCSNGVCRMRNVKHSSSSRTMLGNAKSAKLLAFYRP</sequence>
<evidence type="ECO:0000313" key="1">
    <source>
        <dbReference type="EMBL" id="MBW76579.1"/>
    </source>
</evidence>
<dbReference type="AlphaFoldDB" id="A0A2M4DGG4"/>
<dbReference type="EMBL" id="GGFL01012401">
    <property type="protein sequence ID" value="MBW76579.1"/>
    <property type="molecule type" value="Transcribed_RNA"/>
</dbReference>
<reference evidence="1" key="1">
    <citation type="submission" date="2018-01" db="EMBL/GenBank/DDBJ databases">
        <title>An insight into the sialome of Amazonian anophelines.</title>
        <authorList>
            <person name="Ribeiro J.M."/>
            <person name="Scarpassa V."/>
            <person name="Calvo E."/>
        </authorList>
    </citation>
    <scope>NUCLEOTIDE SEQUENCE</scope>
</reference>
<proteinExistence type="predicted"/>
<name>A0A2M4DGG4_ANODA</name>
<protein>
    <submittedName>
        <fullName evidence="1">Putative secreted protein</fullName>
    </submittedName>
</protein>
<organism evidence="1">
    <name type="scientific">Anopheles darlingi</name>
    <name type="common">Mosquito</name>
    <dbReference type="NCBI Taxonomy" id="43151"/>
    <lineage>
        <taxon>Eukaryota</taxon>
        <taxon>Metazoa</taxon>
        <taxon>Ecdysozoa</taxon>
        <taxon>Arthropoda</taxon>
        <taxon>Hexapoda</taxon>
        <taxon>Insecta</taxon>
        <taxon>Pterygota</taxon>
        <taxon>Neoptera</taxon>
        <taxon>Endopterygota</taxon>
        <taxon>Diptera</taxon>
        <taxon>Nematocera</taxon>
        <taxon>Culicoidea</taxon>
        <taxon>Culicidae</taxon>
        <taxon>Anophelinae</taxon>
        <taxon>Anopheles</taxon>
    </lineage>
</organism>
<accession>A0A2M4DGG4</accession>